<protein>
    <submittedName>
        <fullName evidence="1">Uncharacterized protein</fullName>
    </submittedName>
</protein>
<organism evidence="1 2">
    <name type="scientific">Streptantibioticus ferralitis</name>
    <dbReference type="NCBI Taxonomy" id="236510"/>
    <lineage>
        <taxon>Bacteria</taxon>
        <taxon>Bacillati</taxon>
        <taxon>Actinomycetota</taxon>
        <taxon>Actinomycetes</taxon>
        <taxon>Kitasatosporales</taxon>
        <taxon>Streptomycetaceae</taxon>
        <taxon>Streptantibioticus</taxon>
    </lineage>
</organism>
<evidence type="ECO:0000313" key="1">
    <source>
        <dbReference type="EMBL" id="MDF2260934.1"/>
    </source>
</evidence>
<name>A0ABT5ZAY2_9ACTN</name>
<gene>
    <name evidence="1" type="ORF">P2L57_36035</name>
</gene>
<accession>A0ABT5ZAY2</accession>
<comment type="caution">
    <text evidence="1">The sequence shown here is derived from an EMBL/GenBank/DDBJ whole genome shotgun (WGS) entry which is preliminary data.</text>
</comment>
<keyword evidence="2" id="KW-1185">Reference proteome</keyword>
<sequence length="197" mass="20955">MSDTPRWPAELAGSIESLKAATIRSRSAFRTALRTATALRSETDAIHINADHHTLFSAIVLQGGAPHHPYAGTLAEVAFSHHGLAMSLSRVWNRAAYAYAYGTASSLLALHAGQTPRQAAVSVTDFVPSPATVVPALAEAYEKAAAAERTPADGGIGGGRSFDDWAGRAEAWHHFADAAARKLWLRLCDLSQPTTTR</sequence>
<dbReference type="RefSeq" id="WP_275822035.1">
    <property type="nucleotide sequence ID" value="NZ_BAAANM010000041.1"/>
</dbReference>
<reference evidence="1 2" key="1">
    <citation type="submission" date="2023-03" db="EMBL/GenBank/DDBJ databases">
        <title>Draft genome sequence of type strain Streptomyces ferralitis JCM 14344.</title>
        <authorList>
            <person name="Klaysubun C."/>
            <person name="Duangmal K."/>
        </authorList>
    </citation>
    <scope>NUCLEOTIDE SEQUENCE [LARGE SCALE GENOMIC DNA]</scope>
    <source>
        <strain evidence="1 2">JCM 14344</strain>
    </source>
</reference>
<proteinExistence type="predicted"/>
<dbReference type="EMBL" id="JARHTQ010000043">
    <property type="protein sequence ID" value="MDF2260934.1"/>
    <property type="molecule type" value="Genomic_DNA"/>
</dbReference>
<evidence type="ECO:0000313" key="2">
    <source>
        <dbReference type="Proteomes" id="UP001220022"/>
    </source>
</evidence>
<dbReference type="Proteomes" id="UP001220022">
    <property type="component" value="Unassembled WGS sequence"/>
</dbReference>